<name>A0A7G9Z6X7_9EURY</name>
<evidence type="ECO:0000313" key="2">
    <source>
        <dbReference type="EMBL" id="QNO56011.1"/>
    </source>
</evidence>
<dbReference type="SUPFAM" id="SSF52129">
    <property type="entry name" value="Caspase-like"/>
    <property type="match status" value="1"/>
</dbReference>
<dbReference type="Pfam" id="PF00656">
    <property type="entry name" value="Peptidase_C14"/>
    <property type="match status" value="1"/>
</dbReference>
<feature type="domain" description="Peptidase C14 caspase" evidence="1">
    <location>
        <begin position="2"/>
        <end position="215"/>
    </location>
</feature>
<gene>
    <name evidence="2" type="ORF">PFDBEHGB_00002</name>
</gene>
<accession>A0A7G9Z6X7</accession>
<sequence>MKIAVVIGISEYDNLDSLPACENDAKKINDLLRATGEYVNIVQLTQNIKGHKIKSLLRAFFKNYADKDLEEVFFYLSDHGTYVSDKVLFCCSDFDSKQPSTTALSNQEIDDYVRSVSPKLTVKIFDSCSSGERYIKDTKENFEKAIRDTDLHDYICMASSGLDQSSYASDIISDFTKSFIEGVFSIEDGEILYRDIQNHISDAFITKPEQTPQFVLQYTGLEVFAKVNIALKALKSSLEIGKEKLPEDLGDSIETKIEEMESIFVSFDTVSESFEKLKSTLSSMKLKDPLVSKYYNYVFVFKNGLDSLVDVGTIATWAYEKKWGKFFFVDINVERQRRRVLPSYGDITSIPMSAFHQAAVATVVEGAELGGTKDKREDMHAYKIVNVPRSIKSTHPLAFEVIEILAKPNKRALKQFGVMIGIVHSRTDVLILSTTLEYKDVGWDERTIDASTVNWKFEKLKWADIVSKPMIIASEVLPQVEKAASDYLKSLVKEETELIEQKEITE</sequence>
<dbReference type="InterPro" id="IPR011600">
    <property type="entry name" value="Pept_C14_caspase"/>
</dbReference>
<dbReference type="Gene3D" id="3.40.50.1460">
    <property type="match status" value="1"/>
</dbReference>
<dbReference type="AlphaFoldDB" id="A0A7G9Z6X7"/>
<dbReference type="GO" id="GO:0006508">
    <property type="term" value="P:proteolysis"/>
    <property type="evidence" value="ECO:0007669"/>
    <property type="project" value="InterPro"/>
</dbReference>
<organism evidence="2">
    <name type="scientific">Candidatus Methanophaga sp. ANME-1 ERB7</name>
    <dbReference type="NCBI Taxonomy" id="2759913"/>
    <lineage>
        <taxon>Archaea</taxon>
        <taxon>Methanobacteriati</taxon>
        <taxon>Methanobacteriota</taxon>
        <taxon>Stenosarchaea group</taxon>
        <taxon>Methanomicrobia</taxon>
        <taxon>Candidatus Methanophagales</taxon>
        <taxon>Candidatus Methanophagaceae</taxon>
        <taxon>Candidatus Methanophaga</taxon>
    </lineage>
</organism>
<reference evidence="2" key="1">
    <citation type="submission" date="2020-06" db="EMBL/GenBank/DDBJ databases">
        <title>Unique genomic features of the anaerobic methanotrophic archaea.</title>
        <authorList>
            <person name="Chadwick G.L."/>
            <person name="Skennerton C.T."/>
            <person name="Laso-Perez R."/>
            <person name="Leu A.O."/>
            <person name="Speth D.R."/>
            <person name="Yu H."/>
            <person name="Morgan-Lang C."/>
            <person name="Hatzenpichler R."/>
            <person name="Goudeau D."/>
            <person name="Malmstrom R."/>
            <person name="Brazelton W.J."/>
            <person name="Woyke T."/>
            <person name="Hallam S.J."/>
            <person name="Tyson G.W."/>
            <person name="Wegener G."/>
            <person name="Boetius A."/>
            <person name="Orphan V."/>
        </authorList>
    </citation>
    <scope>NUCLEOTIDE SEQUENCE</scope>
</reference>
<protein>
    <recommendedName>
        <fullName evidence="1">Peptidase C14 caspase domain-containing protein</fullName>
    </recommendedName>
</protein>
<dbReference type="EMBL" id="MT631642">
    <property type="protein sequence ID" value="QNO56011.1"/>
    <property type="molecule type" value="Genomic_DNA"/>
</dbReference>
<proteinExistence type="predicted"/>
<evidence type="ECO:0000259" key="1">
    <source>
        <dbReference type="Pfam" id="PF00656"/>
    </source>
</evidence>
<dbReference type="InterPro" id="IPR029030">
    <property type="entry name" value="Caspase-like_dom_sf"/>
</dbReference>
<dbReference type="GO" id="GO:0004197">
    <property type="term" value="F:cysteine-type endopeptidase activity"/>
    <property type="evidence" value="ECO:0007669"/>
    <property type="project" value="InterPro"/>
</dbReference>